<feature type="transmembrane region" description="Helical" evidence="2">
    <location>
        <begin position="184"/>
        <end position="205"/>
    </location>
</feature>
<evidence type="ECO:0000256" key="1">
    <source>
        <dbReference type="SAM" id="MobiDB-lite"/>
    </source>
</evidence>
<feature type="transmembrane region" description="Helical" evidence="2">
    <location>
        <begin position="152"/>
        <end position="172"/>
    </location>
</feature>
<dbReference type="EMBL" id="JARVKF010000423">
    <property type="protein sequence ID" value="KAK9414696.1"/>
    <property type="molecule type" value="Genomic_DNA"/>
</dbReference>
<reference evidence="3 4" key="1">
    <citation type="journal article" date="2024" name="J. Plant Pathol.">
        <title>Sequence and assembly of the genome of Seiridium unicorne, isolate CBS 538.82, causal agent of cypress canker disease.</title>
        <authorList>
            <person name="Scali E."/>
            <person name="Rocca G.D."/>
            <person name="Danti R."/>
            <person name="Garbelotto M."/>
            <person name="Barberini S."/>
            <person name="Baroncelli R."/>
            <person name="Emiliani G."/>
        </authorList>
    </citation>
    <scope>NUCLEOTIDE SEQUENCE [LARGE SCALE GENOMIC DNA]</scope>
    <source>
        <strain evidence="3 4">BM-138-508</strain>
    </source>
</reference>
<keyword evidence="2" id="KW-0472">Membrane</keyword>
<feature type="transmembrane region" description="Helical" evidence="2">
    <location>
        <begin position="122"/>
        <end position="140"/>
    </location>
</feature>
<dbReference type="Proteomes" id="UP001408356">
    <property type="component" value="Unassembled WGS sequence"/>
</dbReference>
<gene>
    <name evidence="3" type="ORF">SUNI508_10979</name>
</gene>
<feature type="region of interest" description="Disordered" evidence="1">
    <location>
        <begin position="340"/>
        <end position="362"/>
    </location>
</feature>
<dbReference type="Pfam" id="PF10067">
    <property type="entry name" value="DUF2306"/>
    <property type="match status" value="1"/>
</dbReference>
<keyword evidence="4" id="KW-1185">Reference proteome</keyword>
<dbReference type="InterPro" id="IPR018750">
    <property type="entry name" value="DUF2306_membrane"/>
</dbReference>
<keyword evidence="2" id="KW-1133">Transmembrane helix</keyword>
<sequence>MRALNELPKIGFARILEKIHKPLGFTKPYNFILFFFLVGSLMGFTLARLSYFDFYGILCRPDGDPTATNNATPGECYYLLQNPYKIGMILHLASILPAAFLACFQFVPVIRHKVLILHRVNGYSIITLSVLSVAGALMIARHSFGGGLDAQSAIGFLAILFLFANFMAYVNIKRLQIEQHRAWMLRAWVWAGSAITTRFILFAGANIVSRIGGFFTAFPCSKIAWILGDQETTIGWYPECSSYFSEGDEAKYVAVLGSVWGNLAESAAAYDMSYGAAHWLALNLHVLGVELYLRLTTAEHERLRNYSYKRQLEAGLADPGSAGLTADRIGDVEKWVPKTPNEEKKEKRHSAAGCRESVERMEEEVPGYKYVNVYRESPYRPERVRTDRTHSSGSSRS</sequence>
<organism evidence="3 4">
    <name type="scientific">Seiridium unicorne</name>
    <dbReference type="NCBI Taxonomy" id="138068"/>
    <lineage>
        <taxon>Eukaryota</taxon>
        <taxon>Fungi</taxon>
        <taxon>Dikarya</taxon>
        <taxon>Ascomycota</taxon>
        <taxon>Pezizomycotina</taxon>
        <taxon>Sordariomycetes</taxon>
        <taxon>Xylariomycetidae</taxon>
        <taxon>Amphisphaeriales</taxon>
        <taxon>Sporocadaceae</taxon>
        <taxon>Seiridium</taxon>
    </lineage>
</organism>
<name>A0ABR2UJR0_9PEZI</name>
<accession>A0ABR2UJR0</accession>
<proteinExistence type="predicted"/>
<evidence type="ECO:0000256" key="2">
    <source>
        <dbReference type="SAM" id="Phobius"/>
    </source>
</evidence>
<evidence type="ECO:0000313" key="4">
    <source>
        <dbReference type="Proteomes" id="UP001408356"/>
    </source>
</evidence>
<keyword evidence="2" id="KW-0812">Transmembrane</keyword>
<evidence type="ECO:0000313" key="3">
    <source>
        <dbReference type="EMBL" id="KAK9414696.1"/>
    </source>
</evidence>
<feature type="transmembrane region" description="Helical" evidence="2">
    <location>
        <begin position="88"/>
        <end position="110"/>
    </location>
</feature>
<comment type="caution">
    <text evidence="3">The sequence shown here is derived from an EMBL/GenBank/DDBJ whole genome shotgun (WGS) entry which is preliminary data.</text>
</comment>
<feature type="transmembrane region" description="Helical" evidence="2">
    <location>
        <begin position="31"/>
        <end position="51"/>
    </location>
</feature>
<protein>
    <submittedName>
        <fullName evidence="3">Microtubule associated protein</fullName>
    </submittedName>
</protein>